<dbReference type="SMART" id="SM00813">
    <property type="entry name" value="Alpha-L-AF_C"/>
    <property type="match status" value="1"/>
</dbReference>
<evidence type="ECO:0000256" key="1">
    <source>
        <dbReference type="ARBA" id="ARBA00001462"/>
    </source>
</evidence>
<dbReference type="AlphaFoldDB" id="A0A0R1X6K4"/>
<dbReference type="PANTHER" id="PTHR43576:SF3">
    <property type="entry name" value="ALPHA-L-ARABINOFURANOSIDASE C"/>
    <property type="match status" value="1"/>
</dbReference>
<dbReference type="GO" id="GO:0046373">
    <property type="term" value="P:L-arabinose metabolic process"/>
    <property type="evidence" value="ECO:0007669"/>
    <property type="project" value="InterPro"/>
</dbReference>
<comment type="pathway">
    <text evidence="2">Glycan metabolism.</text>
</comment>
<dbReference type="SUPFAM" id="SSF51011">
    <property type="entry name" value="Glycosyl hydrolase domain"/>
    <property type="match status" value="1"/>
</dbReference>
<feature type="domain" description="Alpha-L-arabinofuranosidase C-terminal" evidence="9">
    <location>
        <begin position="293"/>
        <end position="491"/>
    </location>
</feature>
<dbReference type="EMBL" id="AZFW01000100">
    <property type="protein sequence ID" value="KRM25794.1"/>
    <property type="molecule type" value="Genomic_DNA"/>
</dbReference>
<evidence type="ECO:0000256" key="6">
    <source>
        <dbReference type="ARBA" id="ARBA00022801"/>
    </source>
</evidence>
<dbReference type="PATRIC" id="fig|1122147.4.peg.492"/>
<evidence type="ECO:0000313" key="11">
    <source>
        <dbReference type="Proteomes" id="UP000050949"/>
    </source>
</evidence>
<dbReference type="Proteomes" id="UP000050949">
    <property type="component" value="Unassembled WGS sequence"/>
</dbReference>
<dbReference type="eggNOG" id="COG3534">
    <property type="taxonomic scope" value="Bacteria"/>
</dbReference>
<evidence type="ECO:0000256" key="4">
    <source>
        <dbReference type="ARBA" id="ARBA00011165"/>
    </source>
</evidence>
<dbReference type="SUPFAM" id="SSF51445">
    <property type="entry name" value="(Trans)glycosidases"/>
    <property type="match status" value="1"/>
</dbReference>
<dbReference type="InterPro" id="IPR017853">
    <property type="entry name" value="GH"/>
</dbReference>
<evidence type="ECO:0000256" key="5">
    <source>
        <dbReference type="ARBA" id="ARBA00012670"/>
    </source>
</evidence>
<dbReference type="Pfam" id="PF22848">
    <property type="entry name" value="ASD1_dom"/>
    <property type="match status" value="1"/>
</dbReference>
<dbReference type="Gene3D" id="2.60.40.1180">
    <property type="entry name" value="Golgi alpha-mannosidase II"/>
    <property type="match status" value="1"/>
</dbReference>
<dbReference type="GO" id="GO:0046556">
    <property type="term" value="F:alpha-L-arabinofuranosidase activity"/>
    <property type="evidence" value="ECO:0007669"/>
    <property type="project" value="UniProtKB-EC"/>
</dbReference>
<evidence type="ECO:0000313" key="10">
    <source>
        <dbReference type="EMBL" id="KRM25794.1"/>
    </source>
</evidence>
<organism evidence="10 11">
    <name type="scientific">Schleiferilactobacillus harbinensis DSM 16991</name>
    <dbReference type="NCBI Taxonomy" id="1122147"/>
    <lineage>
        <taxon>Bacteria</taxon>
        <taxon>Bacillati</taxon>
        <taxon>Bacillota</taxon>
        <taxon>Bacilli</taxon>
        <taxon>Lactobacillales</taxon>
        <taxon>Lactobacillaceae</taxon>
        <taxon>Schleiferilactobacillus</taxon>
    </lineage>
</organism>
<gene>
    <name evidence="10" type="ORF">FC91_GL000472</name>
</gene>
<comment type="caution">
    <text evidence="10">The sequence shown here is derived from an EMBL/GenBank/DDBJ whole genome shotgun (WGS) entry which is preliminary data.</text>
</comment>
<comment type="catalytic activity">
    <reaction evidence="1">
        <text>Hydrolysis of terminal non-reducing alpha-L-arabinofuranoside residues in alpha-L-arabinosides.</text>
        <dbReference type="EC" id="3.2.1.55"/>
    </reaction>
</comment>
<dbReference type="Gene3D" id="3.20.20.80">
    <property type="entry name" value="Glycosidases"/>
    <property type="match status" value="1"/>
</dbReference>
<evidence type="ECO:0000256" key="2">
    <source>
        <dbReference type="ARBA" id="ARBA00004881"/>
    </source>
</evidence>
<reference evidence="10 11" key="1">
    <citation type="journal article" date="2015" name="Genome Announc.">
        <title>Expanding the biotechnology potential of lactobacilli through comparative genomics of 213 strains and associated genera.</title>
        <authorList>
            <person name="Sun Z."/>
            <person name="Harris H.M."/>
            <person name="McCann A."/>
            <person name="Guo C."/>
            <person name="Argimon S."/>
            <person name="Zhang W."/>
            <person name="Yang X."/>
            <person name="Jeffery I.B."/>
            <person name="Cooney J.C."/>
            <person name="Kagawa T.F."/>
            <person name="Liu W."/>
            <person name="Song Y."/>
            <person name="Salvetti E."/>
            <person name="Wrobel A."/>
            <person name="Rasinkangas P."/>
            <person name="Parkhill J."/>
            <person name="Rea M.C."/>
            <person name="O'Sullivan O."/>
            <person name="Ritari J."/>
            <person name="Douillard F.P."/>
            <person name="Paul Ross R."/>
            <person name="Yang R."/>
            <person name="Briner A.E."/>
            <person name="Felis G.E."/>
            <person name="de Vos W.M."/>
            <person name="Barrangou R."/>
            <person name="Klaenhammer T.R."/>
            <person name="Caufield P.W."/>
            <person name="Cui Y."/>
            <person name="Zhang H."/>
            <person name="O'Toole P.W."/>
        </authorList>
    </citation>
    <scope>NUCLEOTIDE SEQUENCE [LARGE SCALE GENOMIC DNA]</scope>
    <source>
        <strain evidence="10 11">DSM 16991</strain>
    </source>
</reference>
<comment type="subunit">
    <text evidence="4">Homohexamer; trimer of dimers.</text>
</comment>
<sequence length="500" mass="55796">MFHVKSSITLDKYAPVGQIDERIYGSFIEHLGRAVYTGIYQPGHPSADENGFRQDVIDLINQLNVPIIRYPGGNFVSGFNWEDSIGPKDARPRRLDLAWQTSETNQFGLHEFMQWLDKVHAAPMMAVNLGTRGIDAARNLIEYTNFPKGSYYSDMRRKNGAEAPFNIKTWCLGNEMDGPWQIGHKDAVAYGKLADETAHAMRIVDDTIETVACGSSALTMPTFGSWESTVLDIAYDQVDYLSLHRYYGNQDNDTPNFLAQSLDLDDFISGVVAICDAIKARKHSKKTINLSLDEWNVWYHSNDHDAQDAKWQEHPHKLEDIYNFEDALLVGSMLITMLHHADRLKMACLAQLVNVIAPIMTDENGGAWAQSIFYPFMQVSTLGKGTVLTPIVKSETYGTKEFAAVPYVDGVAVLNDAGDTATVFAVNKSLDTPQEFTIAAGDFQFDQVTLSSQFAGYGLKETNEDGHMRLADNTSYYLADDGVHVTLAPASWNVFQIKVQ</sequence>
<evidence type="ECO:0000256" key="3">
    <source>
        <dbReference type="ARBA" id="ARBA00007186"/>
    </source>
</evidence>
<dbReference type="GO" id="GO:0000272">
    <property type="term" value="P:polysaccharide catabolic process"/>
    <property type="evidence" value="ECO:0007669"/>
    <property type="project" value="TreeGrafter"/>
</dbReference>
<dbReference type="Pfam" id="PF06964">
    <property type="entry name" value="Alpha-L-AF_C"/>
    <property type="match status" value="1"/>
</dbReference>
<keyword evidence="7" id="KW-0119">Carbohydrate metabolism</keyword>
<proteinExistence type="inferred from homology"/>
<dbReference type="PANTHER" id="PTHR43576">
    <property type="entry name" value="ALPHA-L-ARABINOFURANOSIDASE C-RELATED"/>
    <property type="match status" value="1"/>
</dbReference>
<dbReference type="InterPro" id="IPR013780">
    <property type="entry name" value="Glyco_hydro_b"/>
</dbReference>
<keyword evidence="6" id="KW-0378">Hydrolase</keyword>
<evidence type="ECO:0000256" key="7">
    <source>
        <dbReference type="ARBA" id="ARBA00023277"/>
    </source>
</evidence>
<dbReference type="InterPro" id="IPR055235">
    <property type="entry name" value="ASD1_cat"/>
</dbReference>
<dbReference type="InterPro" id="IPR010720">
    <property type="entry name" value="Alpha-L-AF_C"/>
</dbReference>
<name>A0A0R1X6K4_9LACO</name>
<comment type="similarity">
    <text evidence="3">Belongs to the glycosyl hydrolase 51 family.</text>
</comment>
<evidence type="ECO:0000256" key="8">
    <source>
        <dbReference type="ARBA" id="ARBA00023295"/>
    </source>
</evidence>
<protein>
    <recommendedName>
        <fullName evidence="5">non-reducing end alpha-L-arabinofuranosidase</fullName>
        <ecNumber evidence="5">3.2.1.55</ecNumber>
    </recommendedName>
</protein>
<dbReference type="EC" id="3.2.1.55" evidence="5"/>
<evidence type="ECO:0000259" key="9">
    <source>
        <dbReference type="SMART" id="SM00813"/>
    </source>
</evidence>
<keyword evidence="8" id="KW-0326">Glycosidase</keyword>
<accession>A0A0R1X6K4</accession>